<evidence type="ECO:0000313" key="7">
    <source>
        <dbReference type="EMBL" id="KAF3847854.1"/>
    </source>
</evidence>
<dbReference type="GO" id="GO:0008017">
    <property type="term" value="F:microtubule binding"/>
    <property type="evidence" value="ECO:0007669"/>
    <property type="project" value="TreeGrafter"/>
</dbReference>
<proteinExistence type="predicted"/>
<evidence type="ECO:0000256" key="3">
    <source>
        <dbReference type="ARBA" id="ARBA00022553"/>
    </source>
</evidence>
<evidence type="ECO:0000259" key="6">
    <source>
        <dbReference type="Pfam" id="PF21670"/>
    </source>
</evidence>
<dbReference type="InterPro" id="IPR051841">
    <property type="entry name" value="MT-Golgi_org_protein"/>
</dbReference>
<evidence type="ECO:0000256" key="1">
    <source>
        <dbReference type="ARBA" id="ARBA00004496"/>
    </source>
</evidence>
<evidence type="ECO:0000256" key="5">
    <source>
        <dbReference type="SAM" id="Coils"/>
    </source>
</evidence>
<evidence type="ECO:0000313" key="8">
    <source>
        <dbReference type="Proteomes" id="UP000518266"/>
    </source>
</evidence>
<feature type="coiled-coil region" evidence="5">
    <location>
        <begin position="359"/>
        <end position="602"/>
    </location>
</feature>
<feature type="domain" description="Nuclear mitotic apparatus protein 1 N-terminal hook" evidence="6">
    <location>
        <begin position="19"/>
        <end position="159"/>
    </location>
</feature>
<dbReference type="Gene3D" id="1.10.287.1490">
    <property type="match status" value="1"/>
</dbReference>
<dbReference type="Proteomes" id="UP000518266">
    <property type="component" value="Unassembled WGS sequence"/>
</dbReference>
<keyword evidence="4 5" id="KW-0175">Coiled coil</keyword>
<keyword evidence="2" id="KW-0963">Cytoplasm</keyword>
<comment type="subcellular location">
    <subcellularLocation>
        <location evidence="1">Cytoplasm</location>
    </subcellularLocation>
</comment>
<dbReference type="GO" id="GO:0000922">
    <property type="term" value="C:spindle pole"/>
    <property type="evidence" value="ECO:0007669"/>
    <property type="project" value="TreeGrafter"/>
</dbReference>
<feature type="coiled-coil region" evidence="5">
    <location>
        <begin position="218"/>
        <end position="319"/>
    </location>
</feature>
<dbReference type="PANTHER" id="PTHR18902:SF24">
    <property type="entry name" value="NUCLEAR MITOTIC APPARATUS PROTEIN 1"/>
    <property type="match status" value="1"/>
</dbReference>
<sequence>MLIVATIIKSFVYPTCQTNVMCLQVNNLKLSEREITIDDLKDGTVLLKVVYMLKKEPKFCVTNTIEDRFQLIADFVENLMQPKARHYLDNIKDGIHLTVEIAKVLLLLVYHDIMNDRCTLNMMECDSEREIANLTGSYVMESDGCVYLNKGLDAYLARRSISNHLYFRCVTMSSLSDDDSPVFLRRQKISFMDMQTVASSSTSKSPLQDIMNTPKFQLRKMQRQMIKERDYKDGLERELASKLALIAQRESHISQLQYRLDKLKEANGDHENVIGEQINELQTKNNTLEMRLKEMLKENKDLKGNTSLMERKVDELADENGVLSSQVRTVCSQLAIFEAEVGRLTETQASSQEEWTSETGQLQSELNQATAQKELLTEQIQILQGKISCLEDDINMATKEEREMLDNEIIGLKSELESTFGFLQKAEATGIPNYRNNQAKDEMIEQLQKQITEQRAVLQHEIQDLKIQLEQVEQQKTEQMTRLQQHITACEQEIEKLKEIKKEKEGLLYQTEEKVKDLDTKLSAASSLLADKDQQLNTLREEVDILTDETMNNKNEIQAKEEKLAKLLLEKSNEQNIFQKEIQALNVRVEDLSSSLKQAEQEIRLSRGYWLKPNMKMYNKGRYSNSSFKPVKKRLRN</sequence>
<dbReference type="Pfam" id="PF21670">
    <property type="entry name" value="HOOK_N_NuMA"/>
    <property type="match status" value="1"/>
</dbReference>
<dbReference type="CDD" id="cd22224">
    <property type="entry name" value="HkD_NuMA"/>
    <property type="match status" value="1"/>
</dbReference>
<dbReference type="AlphaFoldDB" id="A0A7J5YEG6"/>
<comment type="caution">
    <text evidence="7">The sequence shown here is derived from an EMBL/GenBank/DDBJ whole genome shotgun (WGS) entry which is preliminary data.</text>
</comment>
<dbReference type="GO" id="GO:0005737">
    <property type="term" value="C:cytoplasm"/>
    <property type="evidence" value="ECO:0007669"/>
    <property type="project" value="UniProtKB-SubCell"/>
</dbReference>
<organism evidence="7 8">
    <name type="scientific">Dissostichus mawsoni</name>
    <name type="common">Antarctic cod</name>
    <dbReference type="NCBI Taxonomy" id="36200"/>
    <lineage>
        <taxon>Eukaryota</taxon>
        <taxon>Metazoa</taxon>
        <taxon>Chordata</taxon>
        <taxon>Craniata</taxon>
        <taxon>Vertebrata</taxon>
        <taxon>Euteleostomi</taxon>
        <taxon>Actinopterygii</taxon>
        <taxon>Neopterygii</taxon>
        <taxon>Teleostei</taxon>
        <taxon>Neoteleostei</taxon>
        <taxon>Acanthomorphata</taxon>
        <taxon>Eupercaria</taxon>
        <taxon>Perciformes</taxon>
        <taxon>Notothenioidei</taxon>
        <taxon>Nototheniidae</taxon>
        <taxon>Dissostichus</taxon>
    </lineage>
</organism>
<evidence type="ECO:0000256" key="4">
    <source>
        <dbReference type="ARBA" id="ARBA00023054"/>
    </source>
</evidence>
<dbReference type="GO" id="GO:0000132">
    <property type="term" value="P:establishment of mitotic spindle orientation"/>
    <property type="evidence" value="ECO:0007669"/>
    <property type="project" value="TreeGrafter"/>
</dbReference>
<accession>A0A7J5YEG6</accession>
<dbReference type="OrthoDB" id="8959119at2759"/>
<dbReference type="GO" id="GO:0005813">
    <property type="term" value="C:centrosome"/>
    <property type="evidence" value="ECO:0007669"/>
    <property type="project" value="TreeGrafter"/>
</dbReference>
<keyword evidence="8" id="KW-1185">Reference proteome</keyword>
<dbReference type="GO" id="GO:0005876">
    <property type="term" value="C:spindle microtubule"/>
    <property type="evidence" value="ECO:0007669"/>
    <property type="project" value="TreeGrafter"/>
</dbReference>
<dbReference type="InterPro" id="IPR048724">
    <property type="entry name" value="NuMA_N_HOOK"/>
</dbReference>
<dbReference type="PANTHER" id="PTHR18902">
    <property type="entry name" value="NUCLEAR MITOTIC APPARATUS PROTEIN 1-RELATED"/>
    <property type="match status" value="1"/>
</dbReference>
<reference evidence="7 8" key="1">
    <citation type="submission" date="2020-03" db="EMBL/GenBank/DDBJ databases">
        <title>Dissostichus mawsoni Genome sequencing and assembly.</title>
        <authorList>
            <person name="Park H."/>
        </authorList>
    </citation>
    <scope>NUCLEOTIDE SEQUENCE [LARGE SCALE GENOMIC DNA]</scope>
    <source>
        <strain evidence="7">DM0001</strain>
        <tissue evidence="7">Muscle</tissue>
    </source>
</reference>
<keyword evidence="3" id="KW-0597">Phosphoprotein</keyword>
<evidence type="ECO:0000256" key="2">
    <source>
        <dbReference type="ARBA" id="ARBA00022490"/>
    </source>
</evidence>
<protein>
    <recommendedName>
        <fullName evidence="6">Nuclear mitotic apparatus protein 1 N-terminal hook domain-containing protein</fullName>
    </recommendedName>
</protein>
<gene>
    <name evidence="7" type="ORF">F7725_020882</name>
</gene>
<name>A0A7J5YEG6_DISMA</name>
<dbReference type="EMBL" id="JAAKFY010000013">
    <property type="protein sequence ID" value="KAF3847854.1"/>
    <property type="molecule type" value="Genomic_DNA"/>
</dbReference>